<accession>A0ABX0GBX4</accession>
<sequence length="51" mass="5524">MTQVLPRRSRPAGNYAAVALFLAVYVGVLVFVFAPKDIFAVQSPTALLQTD</sequence>
<evidence type="ECO:0000313" key="3">
    <source>
        <dbReference type="Proteomes" id="UP001515660"/>
    </source>
</evidence>
<feature type="transmembrane region" description="Helical" evidence="1">
    <location>
        <begin position="12"/>
        <end position="34"/>
    </location>
</feature>
<keyword evidence="1" id="KW-0812">Transmembrane</keyword>
<keyword evidence="3" id="KW-1185">Reference proteome</keyword>
<proteinExistence type="predicted"/>
<evidence type="ECO:0000313" key="2">
    <source>
        <dbReference type="EMBL" id="NHB78312.1"/>
    </source>
</evidence>
<keyword evidence="1" id="KW-0472">Membrane</keyword>
<keyword evidence="1" id="KW-1133">Transmembrane helix</keyword>
<evidence type="ECO:0000256" key="1">
    <source>
        <dbReference type="SAM" id="Phobius"/>
    </source>
</evidence>
<protein>
    <recommendedName>
        <fullName evidence="4">ABC transporter permease</fullName>
    </recommendedName>
</protein>
<gene>
    <name evidence="2" type="ORF">G8O29_16450</name>
</gene>
<organism evidence="2 3">
    <name type="scientific">Rhodobacter calidifons</name>
    <dbReference type="NCBI Taxonomy" id="2715277"/>
    <lineage>
        <taxon>Bacteria</taxon>
        <taxon>Pseudomonadati</taxon>
        <taxon>Pseudomonadota</taxon>
        <taxon>Alphaproteobacteria</taxon>
        <taxon>Rhodobacterales</taxon>
        <taxon>Rhodobacter group</taxon>
        <taxon>Rhodobacter</taxon>
    </lineage>
</organism>
<dbReference type="Proteomes" id="UP001515660">
    <property type="component" value="Unassembled WGS sequence"/>
</dbReference>
<evidence type="ECO:0008006" key="4">
    <source>
        <dbReference type="Google" id="ProtNLM"/>
    </source>
</evidence>
<comment type="caution">
    <text evidence="2">The sequence shown here is derived from an EMBL/GenBank/DDBJ whole genome shotgun (WGS) entry which is preliminary data.</text>
</comment>
<dbReference type="RefSeq" id="WP_155523094.1">
    <property type="nucleotide sequence ID" value="NZ_JAANHS010000019.1"/>
</dbReference>
<reference evidence="2 3" key="1">
    <citation type="journal article" date="2022" name="Microorganisms">
        <title>Genome Sequence and Characterization of a Xanthorhodopsin-Containing, Aerobic Anoxygenic Phototrophic Rhodobacter Species, Isolated from Mesophilic Conditions at Yellowstone National Park.</title>
        <authorList>
            <person name="Kyndt J.A."/>
            <person name="Robertson S."/>
            <person name="Shoffstall I.B."/>
            <person name="Ramaley R.F."/>
            <person name="Meyer T.E."/>
        </authorList>
    </citation>
    <scope>NUCLEOTIDE SEQUENCE [LARGE SCALE GENOMIC DNA]</scope>
    <source>
        <strain evidence="2 3">M37P</strain>
    </source>
</reference>
<dbReference type="EMBL" id="JAANHS010000019">
    <property type="protein sequence ID" value="NHB78312.1"/>
    <property type="molecule type" value="Genomic_DNA"/>
</dbReference>
<name>A0ABX0GBX4_9RHOB</name>